<accession>A0A3N4J954</accession>
<gene>
    <name evidence="1" type="ORF">L873DRAFT_1792687</name>
</gene>
<protein>
    <submittedName>
        <fullName evidence="1">Uncharacterized protein</fullName>
    </submittedName>
</protein>
<name>A0A3N4J954_9PEZI</name>
<dbReference type="EMBL" id="ML120433">
    <property type="protein sequence ID" value="RPA94766.1"/>
    <property type="molecule type" value="Genomic_DNA"/>
</dbReference>
<dbReference type="AlphaFoldDB" id="A0A3N4J954"/>
<evidence type="ECO:0000313" key="1">
    <source>
        <dbReference type="EMBL" id="RPA94766.1"/>
    </source>
</evidence>
<proteinExistence type="predicted"/>
<evidence type="ECO:0000313" key="2">
    <source>
        <dbReference type="Proteomes" id="UP000276215"/>
    </source>
</evidence>
<reference evidence="1 2" key="1">
    <citation type="journal article" date="2018" name="Nat. Ecol. Evol.">
        <title>Pezizomycetes genomes reveal the molecular basis of ectomycorrhizal truffle lifestyle.</title>
        <authorList>
            <person name="Murat C."/>
            <person name="Payen T."/>
            <person name="Noel B."/>
            <person name="Kuo A."/>
            <person name="Morin E."/>
            <person name="Chen J."/>
            <person name="Kohler A."/>
            <person name="Krizsan K."/>
            <person name="Balestrini R."/>
            <person name="Da Silva C."/>
            <person name="Montanini B."/>
            <person name="Hainaut M."/>
            <person name="Levati E."/>
            <person name="Barry K.W."/>
            <person name="Belfiori B."/>
            <person name="Cichocki N."/>
            <person name="Clum A."/>
            <person name="Dockter R.B."/>
            <person name="Fauchery L."/>
            <person name="Guy J."/>
            <person name="Iotti M."/>
            <person name="Le Tacon F."/>
            <person name="Lindquist E.A."/>
            <person name="Lipzen A."/>
            <person name="Malagnac F."/>
            <person name="Mello A."/>
            <person name="Molinier V."/>
            <person name="Miyauchi S."/>
            <person name="Poulain J."/>
            <person name="Riccioni C."/>
            <person name="Rubini A."/>
            <person name="Sitrit Y."/>
            <person name="Splivallo R."/>
            <person name="Traeger S."/>
            <person name="Wang M."/>
            <person name="Zifcakova L."/>
            <person name="Wipf D."/>
            <person name="Zambonelli A."/>
            <person name="Paolocci F."/>
            <person name="Nowrousian M."/>
            <person name="Ottonello S."/>
            <person name="Baldrian P."/>
            <person name="Spatafora J.W."/>
            <person name="Henrissat B."/>
            <person name="Nagy L.G."/>
            <person name="Aury J.M."/>
            <person name="Wincker P."/>
            <person name="Grigoriev I.V."/>
            <person name="Bonfante P."/>
            <person name="Martin F.M."/>
        </authorList>
    </citation>
    <scope>NUCLEOTIDE SEQUENCE [LARGE SCALE GENOMIC DNA]</scope>
    <source>
        <strain evidence="1 2">120613-1</strain>
    </source>
</reference>
<dbReference type="Proteomes" id="UP000276215">
    <property type="component" value="Unassembled WGS sequence"/>
</dbReference>
<keyword evidence="2" id="KW-1185">Reference proteome</keyword>
<organism evidence="1 2">
    <name type="scientific">Choiromyces venosus 120613-1</name>
    <dbReference type="NCBI Taxonomy" id="1336337"/>
    <lineage>
        <taxon>Eukaryota</taxon>
        <taxon>Fungi</taxon>
        <taxon>Dikarya</taxon>
        <taxon>Ascomycota</taxon>
        <taxon>Pezizomycotina</taxon>
        <taxon>Pezizomycetes</taxon>
        <taxon>Pezizales</taxon>
        <taxon>Tuberaceae</taxon>
        <taxon>Choiromyces</taxon>
    </lineage>
</organism>
<sequence length="168" mass="17842">MQMVFTSKLLLTLKADISMLSHSLASTRHVSESPRCQLSNGDSHVLLASVPAELQATIEMVFTGESLLTSKTDISTPSDSTTPVRHVPESPRCLPSNGASYILLASLSNELQAAMELAFTGESLLTLKIDISTLSHSLAPIRHVPESPQCQLSNGASHVPLASVPGKL</sequence>